<proteinExistence type="predicted"/>
<evidence type="ECO:0000313" key="2">
    <source>
        <dbReference type="Proteomes" id="UP000823405"/>
    </source>
</evidence>
<protein>
    <submittedName>
        <fullName evidence="1">Uncharacterized protein</fullName>
    </submittedName>
</protein>
<dbReference type="EMBL" id="JAAAIN010000154">
    <property type="protein sequence ID" value="KAG0319282.1"/>
    <property type="molecule type" value="Genomic_DNA"/>
</dbReference>
<gene>
    <name evidence="1" type="ORF">BGZ97_002454</name>
</gene>
<reference evidence="1" key="1">
    <citation type="journal article" date="2020" name="Fungal Divers.">
        <title>Resolving the Mortierellaceae phylogeny through synthesis of multi-gene phylogenetics and phylogenomics.</title>
        <authorList>
            <person name="Vandepol N."/>
            <person name="Liber J."/>
            <person name="Desiro A."/>
            <person name="Na H."/>
            <person name="Kennedy M."/>
            <person name="Barry K."/>
            <person name="Grigoriev I.V."/>
            <person name="Miller A.N."/>
            <person name="O'Donnell K."/>
            <person name="Stajich J.E."/>
            <person name="Bonito G."/>
        </authorList>
    </citation>
    <scope>NUCLEOTIDE SEQUENCE</scope>
    <source>
        <strain evidence="1">NVP60</strain>
    </source>
</reference>
<comment type="caution">
    <text evidence="1">The sequence shown here is derived from an EMBL/GenBank/DDBJ whole genome shotgun (WGS) entry which is preliminary data.</text>
</comment>
<keyword evidence="2" id="KW-1185">Reference proteome</keyword>
<evidence type="ECO:0000313" key="1">
    <source>
        <dbReference type="EMBL" id="KAG0319282.1"/>
    </source>
</evidence>
<dbReference type="OrthoDB" id="2435065at2759"/>
<dbReference type="Proteomes" id="UP000823405">
    <property type="component" value="Unassembled WGS sequence"/>
</dbReference>
<sequence>MVTGNLLELTSYTEVTVDPLPEDFFGMLDATKNAKDLLKEMLNHEYRITSEDMMNYKFFRLGYCPKSLPESTFDEVPSFVNDDRRL</sequence>
<accession>A0A9P6UTS7</accession>
<name>A0A9P6UTS7_9FUNG</name>
<organism evidence="1 2">
    <name type="scientific">Linnemannia gamsii</name>
    <dbReference type="NCBI Taxonomy" id="64522"/>
    <lineage>
        <taxon>Eukaryota</taxon>
        <taxon>Fungi</taxon>
        <taxon>Fungi incertae sedis</taxon>
        <taxon>Mucoromycota</taxon>
        <taxon>Mortierellomycotina</taxon>
        <taxon>Mortierellomycetes</taxon>
        <taxon>Mortierellales</taxon>
        <taxon>Mortierellaceae</taxon>
        <taxon>Linnemannia</taxon>
    </lineage>
</organism>
<dbReference type="AlphaFoldDB" id="A0A9P6UTS7"/>